<evidence type="ECO:0000313" key="2">
    <source>
        <dbReference type="Proteomes" id="UP000308600"/>
    </source>
</evidence>
<organism evidence="1 2">
    <name type="scientific">Pluteus cervinus</name>
    <dbReference type="NCBI Taxonomy" id="181527"/>
    <lineage>
        <taxon>Eukaryota</taxon>
        <taxon>Fungi</taxon>
        <taxon>Dikarya</taxon>
        <taxon>Basidiomycota</taxon>
        <taxon>Agaricomycotina</taxon>
        <taxon>Agaricomycetes</taxon>
        <taxon>Agaricomycetidae</taxon>
        <taxon>Agaricales</taxon>
        <taxon>Pluteineae</taxon>
        <taxon>Pluteaceae</taxon>
        <taxon>Pluteus</taxon>
    </lineage>
</organism>
<dbReference type="EMBL" id="ML208305">
    <property type="protein sequence ID" value="TFK70932.1"/>
    <property type="molecule type" value="Genomic_DNA"/>
</dbReference>
<dbReference type="Proteomes" id="UP000308600">
    <property type="component" value="Unassembled WGS sequence"/>
</dbReference>
<protein>
    <submittedName>
        <fullName evidence="1">Uncharacterized protein</fullName>
    </submittedName>
</protein>
<reference evidence="1 2" key="1">
    <citation type="journal article" date="2019" name="Nat. Ecol. Evol.">
        <title>Megaphylogeny resolves global patterns of mushroom evolution.</title>
        <authorList>
            <person name="Varga T."/>
            <person name="Krizsan K."/>
            <person name="Foldi C."/>
            <person name="Dima B."/>
            <person name="Sanchez-Garcia M."/>
            <person name="Sanchez-Ramirez S."/>
            <person name="Szollosi G.J."/>
            <person name="Szarkandi J.G."/>
            <person name="Papp V."/>
            <person name="Albert L."/>
            <person name="Andreopoulos W."/>
            <person name="Angelini C."/>
            <person name="Antonin V."/>
            <person name="Barry K.W."/>
            <person name="Bougher N.L."/>
            <person name="Buchanan P."/>
            <person name="Buyck B."/>
            <person name="Bense V."/>
            <person name="Catcheside P."/>
            <person name="Chovatia M."/>
            <person name="Cooper J."/>
            <person name="Damon W."/>
            <person name="Desjardin D."/>
            <person name="Finy P."/>
            <person name="Geml J."/>
            <person name="Haridas S."/>
            <person name="Hughes K."/>
            <person name="Justo A."/>
            <person name="Karasinski D."/>
            <person name="Kautmanova I."/>
            <person name="Kiss B."/>
            <person name="Kocsube S."/>
            <person name="Kotiranta H."/>
            <person name="LaButti K.M."/>
            <person name="Lechner B.E."/>
            <person name="Liimatainen K."/>
            <person name="Lipzen A."/>
            <person name="Lukacs Z."/>
            <person name="Mihaltcheva S."/>
            <person name="Morgado L.N."/>
            <person name="Niskanen T."/>
            <person name="Noordeloos M.E."/>
            <person name="Ohm R.A."/>
            <person name="Ortiz-Santana B."/>
            <person name="Ovrebo C."/>
            <person name="Racz N."/>
            <person name="Riley R."/>
            <person name="Savchenko A."/>
            <person name="Shiryaev A."/>
            <person name="Soop K."/>
            <person name="Spirin V."/>
            <person name="Szebenyi C."/>
            <person name="Tomsovsky M."/>
            <person name="Tulloss R.E."/>
            <person name="Uehling J."/>
            <person name="Grigoriev I.V."/>
            <person name="Vagvolgyi C."/>
            <person name="Papp T."/>
            <person name="Martin F.M."/>
            <person name="Miettinen O."/>
            <person name="Hibbett D.S."/>
            <person name="Nagy L.G."/>
        </authorList>
    </citation>
    <scope>NUCLEOTIDE SEQUENCE [LARGE SCALE GENOMIC DNA]</scope>
    <source>
        <strain evidence="1 2">NL-1719</strain>
    </source>
</reference>
<accession>A0ACD3AZZ5</accession>
<name>A0ACD3AZZ5_9AGAR</name>
<gene>
    <name evidence="1" type="ORF">BDN72DRAFT_495703</name>
</gene>
<evidence type="ECO:0000313" key="1">
    <source>
        <dbReference type="EMBL" id="TFK70932.1"/>
    </source>
</evidence>
<keyword evidence="2" id="KW-1185">Reference proteome</keyword>
<sequence length="93" mass="10696">MANPPYVILPFFFKFIYLRRVIVRDDDVNGSLYYHTTSFPTMSVRPRPFLHPVAWGIILLVGNNYPCRVVHPVLFSKYSMGVPKCPSFGLGIF</sequence>
<proteinExistence type="predicted"/>